<dbReference type="AlphaFoldDB" id="A0A815YEL5"/>
<accession>A0A815YEL5</accession>
<organism evidence="4 5">
    <name type="scientific">Adineta steineri</name>
    <dbReference type="NCBI Taxonomy" id="433720"/>
    <lineage>
        <taxon>Eukaryota</taxon>
        <taxon>Metazoa</taxon>
        <taxon>Spiralia</taxon>
        <taxon>Gnathifera</taxon>
        <taxon>Rotifera</taxon>
        <taxon>Eurotatoria</taxon>
        <taxon>Bdelloidea</taxon>
        <taxon>Adinetida</taxon>
        <taxon>Adinetidae</taxon>
        <taxon>Adineta</taxon>
    </lineage>
</organism>
<dbReference type="Proteomes" id="UP000663832">
    <property type="component" value="Unassembled WGS sequence"/>
</dbReference>
<feature type="chain" id="PRO_5035608159" description="Secreted protein" evidence="2">
    <location>
        <begin position="20"/>
        <end position="264"/>
    </location>
</feature>
<evidence type="ECO:0000256" key="2">
    <source>
        <dbReference type="SAM" id="SignalP"/>
    </source>
</evidence>
<keyword evidence="5" id="KW-1185">Reference proteome</keyword>
<evidence type="ECO:0000313" key="4">
    <source>
        <dbReference type="EMBL" id="CAF1570622.1"/>
    </source>
</evidence>
<evidence type="ECO:0000313" key="5">
    <source>
        <dbReference type="Proteomes" id="UP000663832"/>
    </source>
</evidence>
<keyword evidence="2" id="KW-0732">Signal</keyword>
<evidence type="ECO:0008006" key="6">
    <source>
        <dbReference type="Google" id="ProtNLM"/>
    </source>
</evidence>
<feature type="signal peptide" evidence="2">
    <location>
        <begin position="1"/>
        <end position="19"/>
    </location>
</feature>
<evidence type="ECO:0000256" key="1">
    <source>
        <dbReference type="SAM" id="MobiDB-lite"/>
    </source>
</evidence>
<feature type="compositionally biased region" description="Polar residues" evidence="1">
    <location>
        <begin position="212"/>
        <end position="250"/>
    </location>
</feature>
<evidence type="ECO:0000313" key="3">
    <source>
        <dbReference type="EMBL" id="CAF1292893.1"/>
    </source>
</evidence>
<sequence length="264" mass="30246">MKIVLVLLILCFCVNLITAFSWFNFGSDDEPKPVTKSVKNYHSNVNSEKIKFYQQNQSRNNVSSKNNTNRSPLQQALMQRQYLNRNITNNTQTGQIIYPYGSRGNIYQQQNRSLNNSMMFRQGNRIMNKTNNRIINPKFRSYIQGGKSNNTIANNGSRRILLQDSLVKSVTNNSSIPTNKTQIFRARSTGIVSNHTNLSQRRIPARFNQQQRLKSFNSTTSVRSNVKSGLKQQNEQKNISSRVLNSNASVRNLPLTMKNTTSHH</sequence>
<reference evidence="4" key="1">
    <citation type="submission" date="2021-02" db="EMBL/GenBank/DDBJ databases">
        <authorList>
            <person name="Nowell W R."/>
        </authorList>
    </citation>
    <scope>NUCLEOTIDE SEQUENCE</scope>
</reference>
<dbReference type="OrthoDB" id="10087634at2759"/>
<name>A0A815YEL5_9BILA</name>
<dbReference type="Proteomes" id="UP000663877">
    <property type="component" value="Unassembled WGS sequence"/>
</dbReference>
<comment type="caution">
    <text evidence="4">The sequence shown here is derived from an EMBL/GenBank/DDBJ whole genome shotgun (WGS) entry which is preliminary data.</text>
</comment>
<dbReference type="EMBL" id="CAJNOM010000843">
    <property type="protein sequence ID" value="CAF1570622.1"/>
    <property type="molecule type" value="Genomic_DNA"/>
</dbReference>
<protein>
    <recommendedName>
        <fullName evidence="6">Secreted protein</fullName>
    </recommendedName>
</protein>
<proteinExistence type="predicted"/>
<gene>
    <name evidence="3" type="ORF">BJG266_LOCUS31845</name>
    <name evidence="4" type="ORF">QVE165_LOCUS48794</name>
</gene>
<dbReference type="EMBL" id="CAJNOI010000493">
    <property type="protein sequence ID" value="CAF1292893.1"/>
    <property type="molecule type" value="Genomic_DNA"/>
</dbReference>
<feature type="region of interest" description="Disordered" evidence="1">
    <location>
        <begin position="212"/>
        <end position="264"/>
    </location>
</feature>